<evidence type="ECO:0000313" key="4">
    <source>
        <dbReference type="EMBL" id="RHD00832.1"/>
    </source>
</evidence>
<feature type="transmembrane region" description="Helical" evidence="2">
    <location>
        <begin position="110"/>
        <end position="129"/>
    </location>
</feature>
<dbReference type="Proteomes" id="UP000266391">
    <property type="component" value="Unassembled WGS sequence"/>
</dbReference>
<dbReference type="PROSITE" id="PS50943">
    <property type="entry name" value="HTH_CROC1"/>
    <property type="match status" value="1"/>
</dbReference>
<name>A0A396AGA8_9FIRM</name>
<organism evidence="4 5">
    <name type="scientific">Roseburia inulinivorans</name>
    <dbReference type="NCBI Taxonomy" id="360807"/>
    <lineage>
        <taxon>Bacteria</taxon>
        <taxon>Bacillati</taxon>
        <taxon>Bacillota</taxon>
        <taxon>Clostridia</taxon>
        <taxon>Lachnospirales</taxon>
        <taxon>Lachnospiraceae</taxon>
        <taxon>Roseburia</taxon>
    </lineage>
</organism>
<dbReference type="Pfam" id="PF04892">
    <property type="entry name" value="VanZ"/>
    <property type="match status" value="1"/>
</dbReference>
<dbReference type="Pfam" id="PF01381">
    <property type="entry name" value="HTH_3"/>
    <property type="match status" value="1"/>
</dbReference>
<keyword evidence="2" id="KW-1133">Transmembrane helix</keyword>
<proteinExistence type="predicted"/>
<dbReference type="EMBL" id="QSIQ01000024">
    <property type="protein sequence ID" value="RHD00832.1"/>
    <property type="molecule type" value="Genomic_DNA"/>
</dbReference>
<dbReference type="GO" id="GO:0003677">
    <property type="term" value="F:DNA binding"/>
    <property type="evidence" value="ECO:0007669"/>
    <property type="project" value="UniProtKB-KW"/>
</dbReference>
<keyword evidence="2" id="KW-0812">Transmembrane</keyword>
<evidence type="ECO:0000256" key="1">
    <source>
        <dbReference type="ARBA" id="ARBA00023125"/>
    </source>
</evidence>
<dbReference type="PANTHER" id="PTHR46558:SF11">
    <property type="entry name" value="HTH-TYPE TRANSCRIPTIONAL REGULATOR XRE"/>
    <property type="match status" value="1"/>
</dbReference>
<feature type="transmembrane region" description="Helical" evidence="2">
    <location>
        <begin position="177"/>
        <end position="196"/>
    </location>
</feature>
<dbReference type="AlphaFoldDB" id="A0A396AGA8"/>
<dbReference type="SMART" id="SM00530">
    <property type="entry name" value="HTH_XRE"/>
    <property type="match status" value="1"/>
</dbReference>
<sequence length="309" mass="36145">MERMMEKEKIGKYIRKKRIEKGMTQQQLAEKIQVTEKAVSRWKTGRGVPDISLLEPLAEELHVSVTELLNGEEQVQEEAVHDTKAHMADIDITNVIEYVQENRKEKYNTGFKIGIGCLVVSLVLFLLYLREAYRFQGNYFGTMIRMTVISGIFLLGEMVLERCYLVKLEERRKRKKAVLAVLFIYYAVMLMNLTFLERTQTVTDYNIVPFRTIGTVLLSGNVYAIVINIFGNFFIFMPLQFFLIELFEIRKIKQNFLVCFTITFVIEIVQYIFKVGMLDVDDILLCVAGMMSFYYFYGKYRGKNKKRGM</sequence>
<dbReference type="InterPro" id="IPR001387">
    <property type="entry name" value="Cro/C1-type_HTH"/>
</dbReference>
<keyword evidence="1" id="KW-0238">DNA-binding</keyword>
<dbReference type="SUPFAM" id="SSF47413">
    <property type="entry name" value="lambda repressor-like DNA-binding domains"/>
    <property type="match status" value="1"/>
</dbReference>
<feature type="transmembrane region" description="Helical" evidence="2">
    <location>
        <begin position="135"/>
        <end position="156"/>
    </location>
</feature>
<gene>
    <name evidence="4" type="ORF">DW813_13145</name>
</gene>
<dbReference type="PANTHER" id="PTHR46558">
    <property type="entry name" value="TRACRIPTIONAL REGULATORY PROTEIN-RELATED-RELATED"/>
    <property type="match status" value="1"/>
</dbReference>
<accession>A0A396AGA8</accession>
<feature type="transmembrane region" description="Helical" evidence="2">
    <location>
        <begin position="222"/>
        <end position="244"/>
    </location>
</feature>
<evidence type="ECO:0000313" key="5">
    <source>
        <dbReference type="Proteomes" id="UP000266391"/>
    </source>
</evidence>
<evidence type="ECO:0000256" key="2">
    <source>
        <dbReference type="SAM" id="Phobius"/>
    </source>
</evidence>
<comment type="caution">
    <text evidence="4">The sequence shown here is derived from an EMBL/GenBank/DDBJ whole genome shotgun (WGS) entry which is preliminary data.</text>
</comment>
<dbReference type="InterPro" id="IPR010982">
    <property type="entry name" value="Lambda_DNA-bd_dom_sf"/>
</dbReference>
<feature type="transmembrane region" description="Helical" evidence="2">
    <location>
        <begin position="256"/>
        <end position="273"/>
    </location>
</feature>
<dbReference type="CDD" id="cd00093">
    <property type="entry name" value="HTH_XRE"/>
    <property type="match status" value="1"/>
</dbReference>
<reference evidence="4 5" key="1">
    <citation type="submission" date="2018-08" db="EMBL/GenBank/DDBJ databases">
        <title>A genome reference for cultivated species of the human gut microbiota.</title>
        <authorList>
            <person name="Zou Y."/>
            <person name="Xue W."/>
            <person name="Luo G."/>
        </authorList>
    </citation>
    <scope>NUCLEOTIDE SEQUENCE [LARGE SCALE GENOMIC DNA]</scope>
    <source>
        <strain evidence="4 5">AM32-8LB</strain>
    </source>
</reference>
<dbReference type="InterPro" id="IPR006976">
    <property type="entry name" value="VanZ-like"/>
</dbReference>
<feature type="transmembrane region" description="Helical" evidence="2">
    <location>
        <begin position="279"/>
        <end position="297"/>
    </location>
</feature>
<keyword evidence="2" id="KW-0472">Membrane</keyword>
<evidence type="ECO:0000259" key="3">
    <source>
        <dbReference type="PROSITE" id="PS50943"/>
    </source>
</evidence>
<dbReference type="Gene3D" id="1.10.260.40">
    <property type="entry name" value="lambda repressor-like DNA-binding domains"/>
    <property type="match status" value="1"/>
</dbReference>
<feature type="domain" description="HTH cro/C1-type" evidence="3">
    <location>
        <begin position="14"/>
        <end position="68"/>
    </location>
</feature>
<protein>
    <submittedName>
        <fullName evidence="4">Helix-turn-helix domain-containing protein</fullName>
    </submittedName>
</protein>